<dbReference type="SUPFAM" id="SSF56281">
    <property type="entry name" value="Metallo-hydrolase/oxidoreductase"/>
    <property type="match status" value="1"/>
</dbReference>
<name>A0A1G7Y5T0_9BACI</name>
<evidence type="ECO:0000259" key="3">
    <source>
        <dbReference type="Pfam" id="PF12706"/>
    </source>
</evidence>
<keyword evidence="1" id="KW-0255">Endonuclease</keyword>
<dbReference type="PANTHER" id="PTHR46018">
    <property type="entry name" value="ZINC PHOSPHODIESTERASE ELAC PROTEIN 1"/>
    <property type="match status" value="1"/>
</dbReference>
<gene>
    <name evidence="4" type="ORF">SAMN05192534_1014</name>
</gene>
<dbReference type="Gene3D" id="3.60.15.10">
    <property type="entry name" value="Ribonuclease Z/Hydroxyacylglutathione hydrolase-like"/>
    <property type="match status" value="1"/>
</dbReference>
<feature type="domain" description="Metallo-beta-lactamase" evidence="3">
    <location>
        <begin position="7"/>
        <end position="200"/>
    </location>
</feature>
<dbReference type="Pfam" id="PF12706">
    <property type="entry name" value="Lactamase_B_2"/>
    <property type="match status" value="1"/>
</dbReference>
<reference evidence="4 5" key="1">
    <citation type="submission" date="2016-10" db="EMBL/GenBank/DDBJ databases">
        <authorList>
            <person name="de Groot N.N."/>
        </authorList>
    </citation>
    <scope>NUCLEOTIDE SEQUENCE [LARGE SCALE GENOMIC DNA]</scope>
    <source>
        <strain evidence="4 5">DSM 21632</strain>
    </source>
</reference>
<keyword evidence="5" id="KW-1185">Reference proteome</keyword>
<dbReference type="GO" id="GO:0042781">
    <property type="term" value="F:3'-tRNA processing endoribonuclease activity"/>
    <property type="evidence" value="ECO:0007669"/>
    <property type="project" value="TreeGrafter"/>
</dbReference>
<dbReference type="STRING" id="568899.SAMN05192534_1014"/>
<dbReference type="EMBL" id="FNDK01000001">
    <property type="protein sequence ID" value="SDG91828.1"/>
    <property type="molecule type" value="Genomic_DNA"/>
</dbReference>
<protein>
    <submittedName>
        <fullName evidence="4">Ribonuclease BN, tRNA processing enzyme</fullName>
    </submittedName>
</protein>
<dbReference type="Proteomes" id="UP000199163">
    <property type="component" value="Unassembled WGS sequence"/>
</dbReference>
<organism evidence="4 5">
    <name type="scientific">Alteribacillus persepolensis</name>
    <dbReference type="NCBI Taxonomy" id="568899"/>
    <lineage>
        <taxon>Bacteria</taxon>
        <taxon>Bacillati</taxon>
        <taxon>Bacillota</taxon>
        <taxon>Bacilli</taxon>
        <taxon>Bacillales</taxon>
        <taxon>Bacillaceae</taxon>
        <taxon>Alteribacillus</taxon>
    </lineage>
</organism>
<accession>A0A1G7Y5T0</accession>
<dbReference type="AlphaFoldDB" id="A0A1G7Y5T0"/>
<evidence type="ECO:0000256" key="2">
    <source>
        <dbReference type="ARBA" id="ARBA00022833"/>
    </source>
</evidence>
<sequence>MNIPPESITDLFITHLHSDHILGYGQFLLGGWALGRRKLRVVGPKGIKHYHNTMVDLFKEDINYRISLGRSPRGILENVELIEIEDESEIMRRHKEWPVTVTAKKVVHNVPTYAFRFEDRQYTVVHSGDTAPTNGVVDLAQEADLLIQDACLAVNAVYKNTPNSELQRIWEALQKEHCSPAQAADIAQRANVKTLVLTHFLPKIDEERARQEASARFGGEIIIGQDLQTISINQD</sequence>
<proteinExistence type="predicted"/>
<evidence type="ECO:0000256" key="1">
    <source>
        <dbReference type="ARBA" id="ARBA00022759"/>
    </source>
</evidence>
<keyword evidence="1" id="KW-0378">Hydrolase</keyword>
<dbReference type="InterPro" id="IPR036866">
    <property type="entry name" value="RibonucZ/Hydroxyglut_hydro"/>
</dbReference>
<evidence type="ECO:0000313" key="5">
    <source>
        <dbReference type="Proteomes" id="UP000199163"/>
    </source>
</evidence>
<dbReference type="InterPro" id="IPR001279">
    <property type="entry name" value="Metallo-B-lactamas"/>
</dbReference>
<dbReference type="PANTHER" id="PTHR46018:SF2">
    <property type="entry name" value="ZINC PHOSPHODIESTERASE ELAC PROTEIN 1"/>
    <property type="match status" value="1"/>
</dbReference>
<keyword evidence="2" id="KW-0862">Zinc</keyword>
<evidence type="ECO:0000313" key="4">
    <source>
        <dbReference type="EMBL" id="SDG91828.1"/>
    </source>
</evidence>
<keyword evidence="1" id="KW-0540">Nuclease</keyword>